<evidence type="ECO:0000256" key="2">
    <source>
        <dbReference type="SAM" id="Phobius"/>
    </source>
</evidence>
<protein>
    <submittedName>
        <fullName evidence="3">Uncharacterized protein</fullName>
    </submittedName>
</protein>
<feature type="transmembrane region" description="Helical" evidence="2">
    <location>
        <begin position="12"/>
        <end position="33"/>
    </location>
</feature>
<keyword evidence="2" id="KW-0812">Transmembrane</keyword>
<feature type="transmembrane region" description="Helical" evidence="2">
    <location>
        <begin position="123"/>
        <end position="145"/>
    </location>
</feature>
<dbReference type="AlphaFoldDB" id="A0A6S6RC88"/>
<sequence length="528" mass="60948">MIQELFNQNLFIYIMVALCALGILLKLLLGILYSRLIKASDNMAASKNKLTQTMKKKFETCYKLKIGVNNVDIFVDKYVFRHRFCGILLSTWENICGQILMLCLLFGSISTILGLIYECGKQQILSTFSVGILTSGMLIFLEGLMNLGGKKELIRLNMKDYLENILKVRLEQEQSQPDFLEQYRKEYLKEEAVQAFDSSSLLAASLETGKKKSKKEISGRFEKVKLKRQQKEEKRLDKQLKKEQAKNAAAKKVEDKKLAKELNRKEKQDAKTRVKEEAERQKREVKLALEKKREAERAEIERIRAEVRAEEEIKKEEKRKQEEIKKALQLEKQAAKAEKRKPSESKAMAERKAVAERLTGEEHKTVAQERKENLLREVQERRNLEIQEQEEEAIKEDNIAVTVAKTEDKPEKPEKKAESEEMSRQEVVAAVKMYKPEPAHTETFKPEKAKVQKIQINKRQPDKEITETVGPVKVDTEKQETILKGAAVKGKEEHSSEKNKSKSVHKKGRQASIEDDKLIEDILKEFLA</sequence>
<accession>A0A6S6RC88</accession>
<dbReference type="RefSeq" id="WP_184092741.1">
    <property type="nucleotide sequence ID" value="NZ_AP023367.1"/>
</dbReference>
<feature type="region of interest" description="Disordered" evidence="1">
    <location>
        <begin position="397"/>
        <end position="424"/>
    </location>
</feature>
<keyword evidence="2" id="KW-1133">Transmembrane helix</keyword>
<organism evidence="3 4">
    <name type="scientific">Anaerocolumna cellulosilytica</name>
    <dbReference type="NCBI Taxonomy" id="433286"/>
    <lineage>
        <taxon>Bacteria</taxon>
        <taxon>Bacillati</taxon>
        <taxon>Bacillota</taxon>
        <taxon>Clostridia</taxon>
        <taxon>Lachnospirales</taxon>
        <taxon>Lachnospiraceae</taxon>
        <taxon>Anaerocolumna</taxon>
    </lineage>
</organism>
<gene>
    <name evidence="3" type="ORF">acsn021_44110</name>
</gene>
<feature type="compositionally biased region" description="Basic and acidic residues" evidence="1">
    <location>
        <begin position="489"/>
        <end position="500"/>
    </location>
</feature>
<evidence type="ECO:0000256" key="1">
    <source>
        <dbReference type="SAM" id="MobiDB-lite"/>
    </source>
</evidence>
<dbReference type="EMBL" id="AP023367">
    <property type="protein sequence ID" value="BCJ96842.1"/>
    <property type="molecule type" value="Genomic_DNA"/>
</dbReference>
<feature type="compositionally biased region" description="Basic and acidic residues" evidence="1">
    <location>
        <begin position="405"/>
        <end position="424"/>
    </location>
</feature>
<feature type="transmembrane region" description="Helical" evidence="2">
    <location>
        <begin position="99"/>
        <end position="117"/>
    </location>
</feature>
<keyword evidence="2" id="KW-0472">Membrane</keyword>
<feature type="region of interest" description="Disordered" evidence="1">
    <location>
        <begin position="232"/>
        <end position="282"/>
    </location>
</feature>
<evidence type="ECO:0000313" key="3">
    <source>
        <dbReference type="EMBL" id="BCJ96842.1"/>
    </source>
</evidence>
<dbReference type="KEGG" id="acel:acsn021_44110"/>
<feature type="compositionally biased region" description="Basic and acidic residues" evidence="1">
    <location>
        <begin position="436"/>
        <end position="450"/>
    </location>
</feature>
<feature type="region of interest" description="Disordered" evidence="1">
    <location>
        <begin position="436"/>
        <end position="514"/>
    </location>
</feature>
<name>A0A6S6RC88_9FIRM</name>
<dbReference type="Proteomes" id="UP000515561">
    <property type="component" value="Chromosome"/>
</dbReference>
<proteinExistence type="predicted"/>
<feature type="region of interest" description="Disordered" evidence="1">
    <location>
        <begin position="333"/>
        <end position="368"/>
    </location>
</feature>
<reference evidence="3 4" key="1">
    <citation type="journal article" date="2016" name="Int. J. Syst. Evol. Microbiol.">
        <title>Descriptions of Anaerotaenia torta gen. nov., sp. nov. and Anaerocolumna cellulosilytica gen. nov., sp. nov. isolated from a methanogenic reactor of cattle waste.</title>
        <authorList>
            <person name="Uek A."/>
            <person name="Ohtaki Y."/>
            <person name="Kaku N."/>
            <person name="Ueki K."/>
        </authorList>
    </citation>
    <scope>NUCLEOTIDE SEQUENCE [LARGE SCALE GENOMIC DNA]</scope>
    <source>
        <strain evidence="3 4">SN021</strain>
    </source>
</reference>
<evidence type="ECO:0000313" key="4">
    <source>
        <dbReference type="Proteomes" id="UP000515561"/>
    </source>
</evidence>
<keyword evidence="4" id="KW-1185">Reference proteome</keyword>